<comment type="cofactor">
    <cofactor evidence="14">
        <name>Mg(2+)</name>
        <dbReference type="ChEBI" id="CHEBI:18420"/>
    </cofactor>
</comment>
<reference evidence="17" key="1">
    <citation type="journal article" date="2021" name="PeerJ">
        <title>Extensive microbial diversity within the chicken gut microbiome revealed by metagenomics and culture.</title>
        <authorList>
            <person name="Gilroy R."/>
            <person name="Ravi A."/>
            <person name="Getino M."/>
            <person name="Pursley I."/>
            <person name="Horton D.L."/>
            <person name="Alikhan N.F."/>
            <person name="Baker D."/>
            <person name="Gharbi K."/>
            <person name="Hall N."/>
            <person name="Watson M."/>
            <person name="Adriaenssens E.M."/>
            <person name="Foster-Nyarko E."/>
            <person name="Jarju S."/>
            <person name="Secka A."/>
            <person name="Antonio M."/>
            <person name="Oren A."/>
            <person name="Chaudhuri R.R."/>
            <person name="La Ragione R."/>
            <person name="Hildebrand F."/>
            <person name="Pallen M.J."/>
        </authorList>
    </citation>
    <scope>NUCLEOTIDE SEQUENCE</scope>
    <source>
        <strain evidence="17">CHK171-7178</strain>
    </source>
</reference>
<evidence type="ECO:0000313" key="17">
    <source>
        <dbReference type="EMBL" id="HJF33541.1"/>
    </source>
</evidence>
<dbReference type="InterPro" id="IPR027417">
    <property type="entry name" value="P-loop_NTPase"/>
</dbReference>
<keyword evidence="6 14" id="KW-0378">Hydrolase</keyword>
<dbReference type="InterPro" id="IPR011604">
    <property type="entry name" value="PDDEXK-like_dom_sf"/>
</dbReference>
<dbReference type="Pfam" id="PF21445">
    <property type="entry name" value="ADDB_N"/>
    <property type="match status" value="1"/>
</dbReference>
<dbReference type="GO" id="GO:0004386">
    <property type="term" value="F:helicase activity"/>
    <property type="evidence" value="ECO:0007669"/>
    <property type="project" value="UniProtKB-KW"/>
</dbReference>
<dbReference type="InterPro" id="IPR038726">
    <property type="entry name" value="PDDEXK_AddAB-type"/>
</dbReference>
<evidence type="ECO:0000256" key="4">
    <source>
        <dbReference type="ARBA" id="ARBA00022741"/>
    </source>
</evidence>
<keyword evidence="2 14" id="KW-0540">Nuclease</keyword>
<keyword evidence="5 14" id="KW-0227">DNA damage</keyword>
<dbReference type="Proteomes" id="UP000698173">
    <property type="component" value="Unassembled WGS sequence"/>
</dbReference>
<dbReference type="GO" id="GO:0051539">
    <property type="term" value="F:4 iron, 4 sulfur cluster binding"/>
    <property type="evidence" value="ECO:0007669"/>
    <property type="project" value="UniProtKB-KW"/>
</dbReference>
<dbReference type="Pfam" id="PF12705">
    <property type="entry name" value="PDDEXK_1"/>
    <property type="match status" value="1"/>
</dbReference>
<dbReference type="GO" id="GO:0008409">
    <property type="term" value="F:5'-3' exonuclease activity"/>
    <property type="evidence" value="ECO:0007669"/>
    <property type="project" value="UniProtKB-UniRule"/>
</dbReference>
<evidence type="ECO:0000256" key="13">
    <source>
        <dbReference type="ARBA" id="ARBA00023204"/>
    </source>
</evidence>
<keyword evidence="12 14" id="KW-0238">DNA-binding</keyword>
<gene>
    <name evidence="14 17" type="primary">addB</name>
    <name evidence="17" type="ORF">K8V56_17395</name>
</gene>
<comment type="caution">
    <text evidence="17">The sequence shown here is derived from an EMBL/GenBank/DDBJ whole genome shotgun (WGS) entry which is preliminary data.</text>
</comment>
<evidence type="ECO:0000256" key="10">
    <source>
        <dbReference type="ARBA" id="ARBA00023004"/>
    </source>
</evidence>
<comment type="function">
    <text evidence="14">The heterodimer acts as both an ATP-dependent DNA helicase and an ATP-dependent, dual-direction single-stranded exonuclease. Recognizes the chi site generating a DNA molecule suitable for the initiation of homologous recombination. The AddB subunit has 5' -&gt; 3' nuclease activity but not helicase activity.</text>
</comment>
<dbReference type="EMBL" id="DYWT01000266">
    <property type="protein sequence ID" value="HJF33541.1"/>
    <property type="molecule type" value="Genomic_DNA"/>
</dbReference>
<keyword evidence="8 14" id="KW-0269">Exonuclease</keyword>
<dbReference type="GO" id="GO:0046872">
    <property type="term" value="F:metal ion binding"/>
    <property type="evidence" value="ECO:0007669"/>
    <property type="project" value="UniProtKB-KW"/>
</dbReference>
<evidence type="ECO:0000313" key="18">
    <source>
        <dbReference type="Proteomes" id="UP000698173"/>
    </source>
</evidence>
<feature type="compositionally biased region" description="Basic and acidic residues" evidence="15">
    <location>
        <begin position="1148"/>
        <end position="1166"/>
    </location>
</feature>
<dbReference type="Gene3D" id="3.40.50.300">
    <property type="entry name" value="P-loop containing nucleotide triphosphate hydrolases"/>
    <property type="match status" value="3"/>
</dbReference>
<dbReference type="PROSITE" id="PS51217">
    <property type="entry name" value="UVRD_HELICASE_CTER"/>
    <property type="match status" value="1"/>
</dbReference>
<sequence length="1166" mass="133582">MSLRFITGRSGAGKTTFIEREIAAELEQNPMGAPVIVIVPDQMSFSMEHSLSVNFGLKGIIRAQVLTFKRLAWRVLQETGGITRKEVDGFGYRMLVRSVLEENQDQFKLFRQAASKRGFTEQIGDLLKEFSRYSLDHHTMNELHETLASSGAPRTLLDKAEDLSLLLTKIEEKLGTTFVDSEGHLALLASQIPHSELLKGADIYIDGFENFTTREYEIVMELMKHANRLTVVLPMEGALTGFADHELFFNPVRTSLKLRELARVESVDVEEDVFMGKAHRFLNGDLRHFEAEFDHYPAKQQPSEGNIVLVEAANRRAEIHSVARKIRELMIAGKRYKDISILYRQPEKYDELIETIFPHYDIPVFISQKKPMLHHPLIEFSRSVLEAVTTGWSYESVFRAVKTDLFFPHRETKLLWRDRADRLENYVLAHGIHGHRWFDDSRWRVKKYRGLELHSAVQTDEERAMEQELHLIRDEIRNPLTDFEKRLKRAKTGRDVAEALFSFMEKLHVYDKIIDLRAEEERAGRLLGATEHEQAWNGWINVLDQFVLMFGDKVMDSTEAARILDEGFDSLEFARIPPSLDQVTVSSVEVASLMDIDAVFILGVNDGVMPKRVDNEGILSDADREWFTEIGFELAPTSKMKLMDETYMAYRAFTAPREKLYVSYPIADEEGKALIPSLYITRIAQMLPGTETEIVVTDPSELPLEANQFDYISHPRSALPYVSMKLKEAEQSGILEREWRAVMAYYEEDPYWSSVINHIIRPINADKGTERLRTELTQGLYGESFVSSVSRIESYYSCPFQHYASFGLGLRERTEFTLEAPAIGDLFHAALKWISDETMRLDKSWEELTREECWKLAREAVEDISPYFFNRILLSTNRYVYIKRKLMHIIQRTIYSLSTQAKSTVFKPVAIEAGFGPGEELPALEIPLLRGDSMKMRGRIDRVDATEIGGKNYVRVVDYKSSAKSLDLTEVYYGLSLQMMTYLDVALENADEWLGIHADPAGVLYMHIHNPMIRSGSELTPALLEAEIAKSYKMRGYLLDNPDVVIGMDADIGRSSSIVPASIKTDGTFAKTSKVLSSDDLQMMRSFVRKRHQKAGDAMLAGDTRVYPYKLKDKMPCEFCSYRSVCQFDPTDPASVHRPYSEMDPEMSLEKMRKEVADDDEHTRET</sequence>
<dbReference type="SUPFAM" id="SSF52540">
    <property type="entry name" value="P-loop containing nucleoside triphosphate hydrolases"/>
    <property type="match status" value="1"/>
</dbReference>
<comment type="miscellaneous">
    <text evidence="14">Despite having conserved helicase domains, this subunit does not have helicase activity.</text>
</comment>
<dbReference type="HAMAP" id="MF_01452">
    <property type="entry name" value="AddB_type1"/>
    <property type="match status" value="1"/>
</dbReference>
<feature type="binding site" evidence="14">
    <location>
        <position position="1126"/>
    </location>
    <ligand>
        <name>[4Fe-4S] cluster</name>
        <dbReference type="ChEBI" id="CHEBI:49883"/>
    </ligand>
</feature>
<evidence type="ECO:0000256" key="5">
    <source>
        <dbReference type="ARBA" id="ARBA00022763"/>
    </source>
</evidence>
<organism evidence="17 18">
    <name type="scientific">Sporosarcina psychrophila</name>
    <name type="common">Bacillus psychrophilus</name>
    <dbReference type="NCBI Taxonomy" id="1476"/>
    <lineage>
        <taxon>Bacteria</taxon>
        <taxon>Bacillati</taxon>
        <taxon>Bacillota</taxon>
        <taxon>Bacilli</taxon>
        <taxon>Bacillales</taxon>
        <taxon>Caryophanaceae</taxon>
        <taxon>Sporosarcina</taxon>
    </lineage>
</organism>
<keyword evidence="10 14" id="KW-0408">Iron</keyword>
<evidence type="ECO:0000256" key="3">
    <source>
        <dbReference type="ARBA" id="ARBA00022723"/>
    </source>
</evidence>
<dbReference type="InterPro" id="IPR014017">
    <property type="entry name" value="DNA_helicase_UvrD-like_C"/>
</dbReference>
<dbReference type="GO" id="GO:0003690">
    <property type="term" value="F:double-stranded DNA binding"/>
    <property type="evidence" value="ECO:0007669"/>
    <property type="project" value="UniProtKB-UniRule"/>
</dbReference>
<evidence type="ECO:0000256" key="15">
    <source>
        <dbReference type="SAM" id="MobiDB-lite"/>
    </source>
</evidence>
<dbReference type="AlphaFoldDB" id="A0A921G4I9"/>
<name>A0A921G4I9_SPOPS</name>
<comment type="subunit">
    <text evidence="14">Heterodimer of AddA and AddB.</text>
</comment>
<dbReference type="InterPro" id="IPR049035">
    <property type="entry name" value="ADDB_N"/>
</dbReference>
<dbReference type="GO" id="GO:0005524">
    <property type="term" value="F:ATP binding"/>
    <property type="evidence" value="ECO:0007669"/>
    <property type="project" value="UniProtKB-UniRule"/>
</dbReference>
<dbReference type="Gene3D" id="3.90.320.10">
    <property type="match status" value="1"/>
</dbReference>
<evidence type="ECO:0000256" key="2">
    <source>
        <dbReference type="ARBA" id="ARBA00022722"/>
    </source>
</evidence>
<keyword evidence="11 14" id="KW-0411">Iron-sulfur</keyword>
<evidence type="ECO:0000259" key="16">
    <source>
        <dbReference type="PROSITE" id="PS51217"/>
    </source>
</evidence>
<proteinExistence type="inferred from homology"/>
<keyword evidence="9 14" id="KW-0067">ATP-binding</keyword>
<evidence type="ECO:0000256" key="12">
    <source>
        <dbReference type="ARBA" id="ARBA00023125"/>
    </source>
</evidence>
<evidence type="ECO:0000256" key="6">
    <source>
        <dbReference type="ARBA" id="ARBA00022801"/>
    </source>
</evidence>
<evidence type="ECO:0000256" key="11">
    <source>
        <dbReference type="ARBA" id="ARBA00023014"/>
    </source>
</evidence>
<comment type="cofactor">
    <cofactor evidence="14">
        <name>[4Fe-4S] cluster</name>
        <dbReference type="ChEBI" id="CHEBI:49883"/>
    </cofactor>
    <text evidence="14">Binds 1 [4Fe-4S] cluster.</text>
</comment>
<feature type="region of interest" description="Disordered" evidence="15">
    <location>
        <begin position="1133"/>
        <end position="1166"/>
    </location>
</feature>
<feature type="binding site" evidence="14">
    <location>
        <position position="1117"/>
    </location>
    <ligand>
        <name>[4Fe-4S] cluster</name>
        <dbReference type="ChEBI" id="CHEBI:49883"/>
    </ligand>
</feature>
<keyword evidence="1 14" id="KW-0004">4Fe-4S</keyword>
<evidence type="ECO:0000256" key="7">
    <source>
        <dbReference type="ARBA" id="ARBA00022806"/>
    </source>
</evidence>
<dbReference type="PANTHER" id="PTHR30591:SF1">
    <property type="entry name" value="RECBCD ENZYME SUBUNIT RECC"/>
    <property type="match status" value="1"/>
</dbReference>
<keyword evidence="3 14" id="KW-0479">Metal-binding</keyword>
<keyword evidence="4 14" id="KW-0547">Nucleotide-binding</keyword>
<evidence type="ECO:0000256" key="1">
    <source>
        <dbReference type="ARBA" id="ARBA00022485"/>
    </source>
</evidence>
<keyword evidence="7 14" id="KW-0347">Helicase</keyword>
<protein>
    <recommendedName>
        <fullName evidence="14">ATP-dependent helicase/deoxyribonuclease subunit B</fullName>
        <ecNumber evidence="14">3.1.-.-</ecNumber>
    </recommendedName>
    <alternativeName>
        <fullName evidence="14">ATP-dependent helicase/nuclease subunit AddB</fullName>
    </alternativeName>
</protein>
<dbReference type="GO" id="GO:0000724">
    <property type="term" value="P:double-strand break repair via homologous recombination"/>
    <property type="evidence" value="ECO:0007669"/>
    <property type="project" value="UniProtKB-UniRule"/>
</dbReference>
<feature type="binding site" evidence="14">
    <location>
        <position position="798"/>
    </location>
    <ligand>
        <name>[4Fe-4S] cluster</name>
        <dbReference type="ChEBI" id="CHEBI:49883"/>
    </ligand>
</feature>
<comment type="similarity">
    <text evidence="14">Belongs to the helicase family. AddB/RexB type 1 subfamily.</text>
</comment>
<dbReference type="EC" id="3.1.-.-" evidence="14"/>
<dbReference type="InterPro" id="IPR014140">
    <property type="entry name" value="DNA_helicase_suAddB"/>
</dbReference>
<evidence type="ECO:0000256" key="8">
    <source>
        <dbReference type="ARBA" id="ARBA00022839"/>
    </source>
</evidence>
<feature type="domain" description="UvrD-like helicase C-terminal" evidence="16">
    <location>
        <begin position="276"/>
        <end position="581"/>
    </location>
</feature>
<feature type="binding site" evidence="14">
    <location>
        <position position="1120"/>
    </location>
    <ligand>
        <name>[4Fe-4S] cluster</name>
        <dbReference type="ChEBI" id="CHEBI:49883"/>
    </ligand>
</feature>
<reference evidence="17" key="2">
    <citation type="submission" date="2021-09" db="EMBL/GenBank/DDBJ databases">
        <authorList>
            <person name="Gilroy R."/>
        </authorList>
    </citation>
    <scope>NUCLEOTIDE SEQUENCE</scope>
    <source>
        <strain evidence="17">CHK171-7178</strain>
    </source>
</reference>
<keyword evidence="13 14" id="KW-0234">DNA repair</keyword>
<evidence type="ECO:0000256" key="9">
    <source>
        <dbReference type="ARBA" id="ARBA00022840"/>
    </source>
</evidence>
<accession>A0A921G4I9</accession>
<dbReference type="NCBIfam" id="TIGR02773">
    <property type="entry name" value="addB_Gpos"/>
    <property type="match status" value="1"/>
</dbReference>
<evidence type="ECO:0000256" key="14">
    <source>
        <dbReference type="HAMAP-Rule" id="MF_01452"/>
    </source>
</evidence>
<dbReference type="PANTHER" id="PTHR30591">
    <property type="entry name" value="RECBCD ENZYME SUBUNIT RECC"/>
    <property type="match status" value="1"/>
</dbReference>